<evidence type="ECO:0000313" key="2">
    <source>
        <dbReference type="Proteomes" id="UP000215914"/>
    </source>
</evidence>
<organism evidence="1 2">
    <name type="scientific">Helianthus annuus</name>
    <name type="common">Common sunflower</name>
    <dbReference type="NCBI Taxonomy" id="4232"/>
    <lineage>
        <taxon>Eukaryota</taxon>
        <taxon>Viridiplantae</taxon>
        <taxon>Streptophyta</taxon>
        <taxon>Embryophyta</taxon>
        <taxon>Tracheophyta</taxon>
        <taxon>Spermatophyta</taxon>
        <taxon>Magnoliopsida</taxon>
        <taxon>eudicotyledons</taxon>
        <taxon>Gunneridae</taxon>
        <taxon>Pentapetalae</taxon>
        <taxon>asterids</taxon>
        <taxon>campanulids</taxon>
        <taxon>Asterales</taxon>
        <taxon>Asteraceae</taxon>
        <taxon>Asteroideae</taxon>
        <taxon>Heliantheae alliance</taxon>
        <taxon>Heliantheae</taxon>
        <taxon>Helianthus</taxon>
    </lineage>
</organism>
<name>A0A251VNY3_HELAN</name>
<keyword evidence="2" id="KW-1185">Reference proteome</keyword>
<dbReference type="AlphaFoldDB" id="A0A251VNY3"/>
<accession>A0A251VNY3</accession>
<dbReference type="Proteomes" id="UP000215914">
    <property type="component" value="Chromosome 1"/>
</dbReference>
<reference evidence="2" key="1">
    <citation type="journal article" date="2017" name="Nature">
        <title>The sunflower genome provides insights into oil metabolism, flowering and Asterid evolution.</title>
        <authorList>
            <person name="Badouin H."/>
            <person name="Gouzy J."/>
            <person name="Grassa C.J."/>
            <person name="Murat F."/>
            <person name="Staton S.E."/>
            <person name="Cottret L."/>
            <person name="Lelandais-Briere C."/>
            <person name="Owens G.L."/>
            <person name="Carrere S."/>
            <person name="Mayjonade B."/>
            <person name="Legrand L."/>
            <person name="Gill N."/>
            <person name="Kane N.C."/>
            <person name="Bowers J.E."/>
            <person name="Hubner S."/>
            <person name="Bellec A."/>
            <person name="Berard A."/>
            <person name="Berges H."/>
            <person name="Blanchet N."/>
            <person name="Boniface M.C."/>
            <person name="Brunel D."/>
            <person name="Catrice O."/>
            <person name="Chaidir N."/>
            <person name="Claudel C."/>
            <person name="Donnadieu C."/>
            <person name="Faraut T."/>
            <person name="Fievet G."/>
            <person name="Helmstetter N."/>
            <person name="King M."/>
            <person name="Knapp S.J."/>
            <person name="Lai Z."/>
            <person name="Le Paslier M.C."/>
            <person name="Lippi Y."/>
            <person name="Lorenzon L."/>
            <person name="Mandel J.R."/>
            <person name="Marage G."/>
            <person name="Marchand G."/>
            <person name="Marquand E."/>
            <person name="Bret-Mestries E."/>
            <person name="Morien E."/>
            <person name="Nambeesan S."/>
            <person name="Nguyen T."/>
            <person name="Pegot-Espagnet P."/>
            <person name="Pouilly N."/>
            <person name="Raftis F."/>
            <person name="Sallet E."/>
            <person name="Schiex T."/>
            <person name="Thomas J."/>
            <person name="Vandecasteele C."/>
            <person name="Vares D."/>
            <person name="Vear F."/>
            <person name="Vautrin S."/>
            <person name="Crespi M."/>
            <person name="Mangin B."/>
            <person name="Burke J.M."/>
            <person name="Salse J."/>
            <person name="Munos S."/>
            <person name="Vincourt P."/>
            <person name="Rieseberg L.H."/>
            <person name="Langlade N.B."/>
        </authorList>
    </citation>
    <scope>NUCLEOTIDE SEQUENCE [LARGE SCALE GENOMIC DNA]</scope>
    <source>
        <strain evidence="2">cv. SF193</strain>
    </source>
</reference>
<dbReference type="EMBL" id="CM007890">
    <property type="protein sequence ID" value="OTG37290.1"/>
    <property type="molecule type" value="Genomic_DNA"/>
</dbReference>
<dbReference type="InParanoid" id="A0A251VNY3"/>
<sequence>MFINCMKKVQTLRNRKDHKTEMQATLMMIMIRLVKKHFTIESRKWQKGLCKLIFHD</sequence>
<gene>
    <name evidence="1" type="ORF">HannXRQ_Chr01g0017221</name>
</gene>
<proteinExistence type="predicted"/>
<evidence type="ECO:0000313" key="1">
    <source>
        <dbReference type="EMBL" id="OTG37290.1"/>
    </source>
</evidence>
<protein>
    <submittedName>
        <fullName evidence="1">Uncharacterized protein</fullName>
    </submittedName>
</protein>